<dbReference type="SMART" id="SM00267">
    <property type="entry name" value="GGDEF"/>
    <property type="match status" value="1"/>
</dbReference>
<dbReference type="PANTHER" id="PTHR46663">
    <property type="entry name" value="DIGUANYLATE CYCLASE DGCT-RELATED"/>
    <property type="match status" value="1"/>
</dbReference>
<dbReference type="AlphaFoldDB" id="A0A9W6MW83"/>
<feature type="transmembrane region" description="Helical" evidence="1">
    <location>
        <begin position="151"/>
        <end position="170"/>
    </location>
</feature>
<feature type="transmembrane region" description="Helical" evidence="1">
    <location>
        <begin position="100"/>
        <end position="120"/>
    </location>
</feature>
<evidence type="ECO:0000313" key="4">
    <source>
        <dbReference type="Proteomes" id="UP001143372"/>
    </source>
</evidence>
<keyword evidence="4" id="KW-1185">Reference proteome</keyword>
<keyword evidence="1" id="KW-0472">Membrane</keyword>
<evidence type="ECO:0000313" key="3">
    <source>
        <dbReference type="EMBL" id="GLK68726.1"/>
    </source>
</evidence>
<organism evidence="3 4">
    <name type="scientific">Hansschlegelia plantiphila</name>
    <dbReference type="NCBI Taxonomy" id="374655"/>
    <lineage>
        <taxon>Bacteria</taxon>
        <taxon>Pseudomonadati</taxon>
        <taxon>Pseudomonadota</taxon>
        <taxon>Alphaproteobacteria</taxon>
        <taxon>Hyphomicrobiales</taxon>
        <taxon>Methylopilaceae</taxon>
        <taxon>Hansschlegelia</taxon>
    </lineage>
</organism>
<comment type="caution">
    <text evidence="3">The sequence shown here is derived from an EMBL/GenBank/DDBJ whole genome shotgun (WGS) entry which is preliminary data.</text>
</comment>
<evidence type="ECO:0000259" key="2">
    <source>
        <dbReference type="PROSITE" id="PS50887"/>
    </source>
</evidence>
<dbReference type="Gene3D" id="3.30.70.270">
    <property type="match status" value="1"/>
</dbReference>
<dbReference type="Pfam" id="PF00990">
    <property type="entry name" value="GGDEF"/>
    <property type="match status" value="1"/>
</dbReference>
<keyword evidence="1" id="KW-0812">Transmembrane</keyword>
<accession>A0A9W6MW83</accession>
<reference evidence="3" key="1">
    <citation type="journal article" date="2014" name="Int. J. Syst. Evol. Microbiol.">
        <title>Complete genome sequence of Corynebacterium casei LMG S-19264T (=DSM 44701T), isolated from a smear-ripened cheese.</title>
        <authorList>
            <consortium name="US DOE Joint Genome Institute (JGI-PGF)"/>
            <person name="Walter F."/>
            <person name="Albersmeier A."/>
            <person name="Kalinowski J."/>
            <person name="Ruckert C."/>
        </authorList>
    </citation>
    <scope>NUCLEOTIDE SEQUENCE</scope>
    <source>
        <strain evidence="3">VKM B-2347</strain>
    </source>
</reference>
<sequence length="389" mass="41539">MSDPMPSRKLLYASPVSGPVFVELVALLYSALVPVVAMGIAIVWVGAISVSNTGDRAMAALAWLAAVLTCARVVLIMMFRRRLAKAPLDVAAARRWERRYALGTLAIGGCIGAMGARTFSFPEYPQLHMMAIALLFGYCAGQVTRVSGRPLICISSLVIASTPIMAALALGGVNDLVLAGFIFFFLLASFETVSHAYRSVTTQFATRFQLATLARHDPMTRLPNRLALWERFAEVATAARDGALIAVLYVDLDGFKSVNDRYGHPIGDELLRMVAGRLTGVLREGDSAVRLGGDEFIVLQANIPDAQAAKRLARRIIRVISAPCGIGDHEIAIGASIGIALAPADGTSLDELTACADRALYAAKAAGRGTFRFVGERDDVGRRSIVMAA</sequence>
<dbReference type="InterPro" id="IPR029787">
    <property type="entry name" value="Nucleotide_cyclase"/>
</dbReference>
<dbReference type="PROSITE" id="PS50887">
    <property type="entry name" value="GGDEF"/>
    <property type="match status" value="1"/>
</dbReference>
<feature type="transmembrane region" description="Helical" evidence="1">
    <location>
        <begin position="126"/>
        <end position="144"/>
    </location>
</feature>
<dbReference type="Proteomes" id="UP001143372">
    <property type="component" value="Unassembled WGS sequence"/>
</dbReference>
<dbReference type="InterPro" id="IPR043128">
    <property type="entry name" value="Rev_trsase/Diguanyl_cyclase"/>
</dbReference>
<dbReference type="EMBL" id="BSFI01000008">
    <property type="protein sequence ID" value="GLK68726.1"/>
    <property type="molecule type" value="Genomic_DNA"/>
</dbReference>
<dbReference type="NCBIfam" id="TIGR00254">
    <property type="entry name" value="GGDEF"/>
    <property type="match status" value="1"/>
</dbReference>
<feature type="transmembrane region" description="Helical" evidence="1">
    <location>
        <begin position="57"/>
        <end position="79"/>
    </location>
</feature>
<dbReference type="SUPFAM" id="SSF55073">
    <property type="entry name" value="Nucleotide cyclase"/>
    <property type="match status" value="1"/>
</dbReference>
<dbReference type="InterPro" id="IPR052163">
    <property type="entry name" value="DGC-Regulatory_Protein"/>
</dbReference>
<name>A0A9W6MW83_9HYPH</name>
<feature type="transmembrane region" description="Helical" evidence="1">
    <location>
        <begin position="20"/>
        <end position="45"/>
    </location>
</feature>
<keyword evidence="1" id="KW-1133">Transmembrane helix</keyword>
<feature type="domain" description="GGDEF" evidence="2">
    <location>
        <begin position="243"/>
        <end position="376"/>
    </location>
</feature>
<protein>
    <recommendedName>
        <fullName evidence="2">GGDEF domain-containing protein</fullName>
    </recommendedName>
</protein>
<feature type="transmembrane region" description="Helical" evidence="1">
    <location>
        <begin position="176"/>
        <end position="197"/>
    </location>
</feature>
<dbReference type="CDD" id="cd01949">
    <property type="entry name" value="GGDEF"/>
    <property type="match status" value="1"/>
</dbReference>
<dbReference type="PANTHER" id="PTHR46663:SF3">
    <property type="entry name" value="SLL0267 PROTEIN"/>
    <property type="match status" value="1"/>
</dbReference>
<proteinExistence type="predicted"/>
<reference evidence="3" key="2">
    <citation type="submission" date="2023-01" db="EMBL/GenBank/DDBJ databases">
        <authorList>
            <person name="Sun Q."/>
            <person name="Evtushenko L."/>
        </authorList>
    </citation>
    <scope>NUCLEOTIDE SEQUENCE</scope>
    <source>
        <strain evidence="3">VKM B-2347</strain>
    </source>
</reference>
<gene>
    <name evidence="3" type="ORF">GCM10008179_23640</name>
</gene>
<dbReference type="InterPro" id="IPR000160">
    <property type="entry name" value="GGDEF_dom"/>
</dbReference>
<evidence type="ECO:0000256" key="1">
    <source>
        <dbReference type="SAM" id="Phobius"/>
    </source>
</evidence>